<evidence type="ECO:0000313" key="2">
    <source>
        <dbReference type="EnsemblProtists" id="EKX52767"/>
    </source>
</evidence>
<dbReference type="PaxDb" id="55529-EKX52767"/>
<reference evidence="1 3" key="1">
    <citation type="journal article" date="2012" name="Nature">
        <title>Algal genomes reveal evolutionary mosaicism and the fate of nucleomorphs.</title>
        <authorList>
            <consortium name="DOE Joint Genome Institute"/>
            <person name="Curtis B.A."/>
            <person name="Tanifuji G."/>
            <person name="Burki F."/>
            <person name="Gruber A."/>
            <person name="Irimia M."/>
            <person name="Maruyama S."/>
            <person name="Arias M.C."/>
            <person name="Ball S.G."/>
            <person name="Gile G.H."/>
            <person name="Hirakawa Y."/>
            <person name="Hopkins J.F."/>
            <person name="Kuo A."/>
            <person name="Rensing S.A."/>
            <person name="Schmutz J."/>
            <person name="Symeonidi A."/>
            <person name="Elias M."/>
            <person name="Eveleigh R.J."/>
            <person name="Herman E.K."/>
            <person name="Klute M.J."/>
            <person name="Nakayama T."/>
            <person name="Obornik M."/>
            <person name="Reyes-Prieto A."/>
            <person name="Armbrust E.V."/>
            <person name="Aves S.J."/>
            <person name="Beiko R.G."/>
            <person name="Coutinho P."/>
            <person name="Dacks J.B."/>
            <person name="Durnford D.G."/>
            <person name="Fast N.M."/>
            <person name="Green B.R."/>
            <person name="Grisdale C.J."/>
            <person name="Hempel F."/>
            <person name="Henrissat B."/>
            <person name="Hoppner M.P."/>
            <person name="Ishida K."/>
            <person name="Kim E."/>
            <person name="Koreny L."/>
            <person name="Kroth P.G."/>
            <person name="Liu Y."/>
            <person name="Malik S.B."/>
            <person name="Maier U.G."/>
            <person name="McRose D."/>
            <person name="Mock T."/>
            <person name="Neilson J.A."/>
            <person name="Onodera N.T."/>
            <person name="Poole A.M."/>
            <person name="Pritham E.J."/>
            <person name="Richards T.A."/>
            <person name="Rocap G."/>
            <person name="Roy S.W."/>
            <person name="Sarai C."/>
            <person name="Schaack S."/>
            <person name="Shirato S."/>
            <person name="Slamovits C.H."/>
            <person name="Spencer D.F."/>
            <person name="Suzuki S."/>
            <person name="Worden A.Z."/>
            <person name="Zauner S."/>
            <person name="Barry K."/>
            <person name="Bell C."/>
            <person name="Bharti A.K."/>
            <person name="Crow J.A."/>
            <person name="Grimwood J."/>
            <person name="Kramer R."/>
            <person name="Lindquist E."/>
            <person name="Lucas S."/>
            <person name="Salamov A."/>
            <person name="McFadden G.I."/>
            <person name="Lane C.E."/>
            <person name="Keeling P.J."/>
            <person name="Gray M.W."/>
            <person name="Grigoriev I.V."/>
            <person name="Archibald J.M."/>
        </authorList>
    </citation>
    <scope>NUCLEOTIDE SEQUENCE</scope>
    <source>
        <strain evidence="1 3">CCMP2712</strain>
    </source>
</reference>
<protein>
    <submittedName>
        <fullName evidence="1 2">Uncharacterized protein</fullName>
    </submittedName>
</protein>
<gene>
    <name evidence="1" type="ORF">GUITHDRAFT_101920</name>
</gene>
<evidence type="ECO:0000313" key="3">
    <source>
        <dbReference type="Proteomes" id="UP000011087"/>
    </source>
</evidence>
<dbReference type="Proteomes" id="UP000011087">
    <property type="component" value="Unassembled WGS sequence"/>
</dbReference>
<organism evidence="1">
    <name type="scientific">Guillardia theta (strain CCMP2712)</name>
    <name type="common">Cryptophyte</name>
    <dbReference type="NCBI Taxonomy" id="905079"/>
    <lineage>
        <taxon>Eukaryota</taxon>
        <taxon>Cryptophyceae</taxon>
        <taxon>Pyrenomonadales</taxon>
        <taxon>Geminigeraceae</taxon>
        <taxon>Guillardia</taxon>
    </lineage>
</organism>
<dbReference type="EMBL" id="JH992972">
    <property type="protein sequence ID" value="EKX52767.1"/>
    <property type="molecule type" value="Genomic_DNA"/>
</dbReference>
<dbReference type="AlphaFoldDB" id="L1JWQ7"/>
<evidence type="ECO:0000313" key="1">
    <source>
        <dbReference type="EMBL" id="EKX52767.1"/>
    </source>
</evidence>
<keyword evidence="3" id="KW-1185">Reference proteome</keyword>
<dbReference type="EnsemblProtists" id="EKX52767">
    <property type="protein sequence ID" value="EKX52767"/>
    <property type="gene ID" value="GUITHDRAFT_101920"/>
</dbReference>
<reference evidence="3" key="2">
    <citation type="submission" date="2012-11" db="EMBL/GenBank/DDBJ databases">
        <authorList>
            <person name="Kuo A."/>
            <person name="Curtis B.A."/>
            <person name="Tanifuji G."/>
            <person name="Burki F."/>
            <person name="Gruber A."/>
            <person name="Irimia M."/>
            <person name="Maruyama S."/>
            <person name="Arias M.C."/>
            <person name="Ball S.G."/>
            <person name="Gile G.H."/>
            <person name="Hirakawa Y."/>
            <person name="Hopkins J.F."/>
            <person name="Rensing S.A."/>
            <person name="Schmutz J."/>
            <person name="Symeonidi A."/>
            <person name="Elias M."/>
            <person name="Eveleigh R.J."/>
            <person name="Herman E.K."/>
            <person name="Klute M.J."/>
            <person name="Nakayama T."/>
            <person name="Obornik M."/>
            <person name="Reyes-Prieto A."/>
            <person name="Armbrust E.V."/>
            <person name="Aves S.J."/>
            <person name="Beiko R.G."/>
            <person name="Coutinho P."/>
            <person name="Dacks J.B."/>
            <person name="Durnford D.G."/>
            <person name="Fast N.M."/>
            <person name="Green B.R."/>
            <person name="Grisdale C."/>
            <person name="Hempe F."/>
            <person name="Henrissat B."/>
            <person name="Hoppner M.P."/>
            <person name="Ishida K.-I."/>
            <person name="Kim E."/>
            <person name="Koreny L."/>
            <person name="Kroth P.G."/>
            <person name="Liu Y."/>
            <person name="Malik S.-B."/>
            <person name="Maier U.G."/>
            <person name="McRose D."/>
            <person name="Mock T."/>
            <person name="Neilson J.A."/>
            <person name="Onodera N.T."/>
            <person name="Poole A.M."/>
            <person name="Pritham E.J."/>
            <person name="Richards T.A."/>
            <person name="Rocap G."/>
            <person name="Roy S.W."/>
            <person name="Sarai C."/>
            <person name="Schaack S."/>
            <person name="Shirato S."/>
            <person name="Slamovits C.H."/>
            <person name="Spencer D.F."/>
            <person name="Suzuki S."/>
            <person name="Worden A.Z."/>
            <person name="Zauner S."/>
            <person name="Barry K."/>
            <person name="Bell C."/>
            <person name="Bharti A.K."/>
            <person name="Crow J.A."/>
            <person name="Grimwood J."/>
            <person name="Kramer R."/>
            <person name="Lindquist E."/>
            <person name="Lucas S."/>
            <person name="Salamov A."/>
            <person name="McFadden G.I."/>
            <person name="Lane C.E."/>
            <person name="Keeling P.J."/>
            <person name="Gray M.W."/>
            <person name="Grigoriev I.V."/>
            <person name="Archibald J.M."/>
        </authorList>
    </citation>
    <scope>NUCLEOTIDE SEQUENCE</scope>
    <source>
        <strain evidence="3">CCMP2712</strain>
    </source>
</reference>
<accession>L1JWQ7</accession>
<sequence>MEDLLDESLEYAAGSDESKWSCGGLLIQDDLVQAAKVAAKAVAFGISWGAWIVGASTEKHRKGKLTIGWLDDVVFEHVRDGSLEFSFKMKGDAIWPAVDGQGPWLELNVVDEDVGEFLREGLSKVQQEPFLVRIGDTQSVSIGHLMLNWQANRRGSSSFGGIDEHFSGPRNSLGESQLLKKLLRHDIDRRAVIEQGNGLVSMNSGRADANGEPNKIG</sequence>
<reference evidence="2" key="3">
    <citation type="submission" date="2016-03" db="UniProtKB">
        <authorList>
            <consortium name="EnsemblProtists"/>
        </authorList>
    </citation>
    <scope>IDENTIFICATION</scope>
</reference>
<name>L1JWQ7_GUITC</name>
<dbReference type="GeneID" id="17309362"/>
<proteinExistence type="predicted"/>
<dbReference type="KEGG" id="gtt:GUITHDRAFT_101920"/>
<dbReference type="HOGENOM" id="CLU_1172585_0_0_1"/>
<dbReference type="RefSeq" id="XP_005839747.1">
    <property type="nucleotide sequence ID" value="XM_005839690.1"/>
</dbReference>